<dbReference type="InterPro" id="IPR038766">
    <property type="entry name" value="Membrane_comp_ABC_pdt"/>
</dbReference>
<dbReference type="AlphaFoldDB" id="A0AAC9RK53"/>
<evidence type="ECO:0000259" key="7">
    <source>
        <dbReference type="Pfam" id="PF02687"/>
    </source>
</evidence>
<keyword evidence="2" id="KW-1003">Cell membrane</keyword>
<keyword evidence="3 6" id="KW-0812">Transmembrane</keyword>
<dbReference type="PANTHER" id="PTHR30287">
    <property type="entry name" value="MEMBRANE COMPONENT OF PREDICTED ABC SUPERFAMILY METABOLITE UPTAKE TRANSPORTER"/>
    <property type="match status" value="1"/>
</dbReference>
<feature type="transmembrane region" description="Helical" evidence="6">
    <location>
        <begin position="415"/>
        <end position="436"/>
    </location>
</feature>
<reference evidence="9 11" key="2">
    <citation type="submission" date="2017-03" db="EMBL/GenBank/DDBJ databases">
        <title>Complete sequence of Clostridium formicaceticum DSM 92.</title>
        <authorList>
            <person name="Poehlein A."/>
            <person name="Karl M."/>
            <person name="Bengelsdorf F.R."/>
            <person name="Duerre P."/>
            <person name="Daniel R."/>
        </authorList>
    </citation>
    <scope>NUCLEOTIDE SEQUENCE [LARGE SCALE GENOMIC DNA]</scope>
    <source>
        <strain evidence="9 11">DSM 92</strain>
    </source>
</reference>
<dbReference type="Proteomes" id="UP000192478">
    <property type="component" value="Chromosome"/>
</dbReference>
<reference evidence="8 10" key="1">
    <citation type="submission" date="2016-10" db="EMBL/GenBank/DDBJ databases">
        <title>Complete Genome Sequence of Acetogen Clostridium formicoaceticum ATCC 27076.</title>
        <authorList>
            <person name="Bao T."/>
            <person name="Cheng C."/>
            <person name="Zhao J."/>
            <person name="Yang S.-T."/>
            <person name="Wang J."/>
            <person name="Wang M."/>
        </authorList>
    </citation>
    <scope>NUCLEOTIDE SEQUENCE [LARGE SCALE GENOMIC DNA]</scope>
    <source>
        <strain evidence="8 10">ATCC 27076</strain>
    </source>
</reference>
<comment type="subcellular location">
    <subcellularLocation>
        <location evidence="1">Cell membrane</location>
        <topology evidence="1">Multi-pass membrane protein</topology>
    </subcellularLocation>
</comment>
<evidence type="ECO:0000256" key="3">
    <source>
        <dbReference type="ARBA" id="ARBA00022692"/>
    </source>
</evidence>
<gene>
    <name evidence="8" type="ORF">BJL90_20435</name>
    <name evidence="9" type="ORF">CLFO_30620</name>
</gene>
<dbReference type="GO" id="GO:0005886">
    <property type="term" value="C:plasma membrane"/>
    <property type="evidence" value="ECO:0007669"/>
    <property type="project" value="UniProtKB-SubCell"/>
</dbReference>
<dbReference type="EMBL" id="CP017603">
    <property type="protein sequence ID" value="AOY78021.1"/>
    <property type="molecule type" value="Genomic_DNA"/>
</dbReference>
<feature type="domain" description="ABC3 transporter permease C-terminal" evidence="7">
    <location>
        <begin position="255"/>
        <end position="368"/>
    </location>
</feature>
<dbReference type="PANTHER" id="PTHR30287:SF1">
    <property type="entry name" value="INNER MEMBRANE PROTEIN"/>
    <property type="match status" value="1"/>
</dbReference>
<evidence type="ECO:0000256" key="6">
    <source>
        <dbReference type="SAM" id="Phobius"/>
    </source>
</evidence>
<accession>A0AAC9RK53</accession>
<proteinExistence type="predicted"/>
<evidence type="ECO:0000256" key="1">
    <source>
        <dbReference type="ARBA" id="ARBA00004651"/>
    </source>
</evidence>
<feature type="transmembrane region" description="Helical" evidence="6">
    <location>
        <begin position="15"/>
        <end position="38"/>
    </location>
</feature>
<keyword evidence="4 6" id="KW-1133">Transmembrane helix</keyword>
<protein>
    <submittedName>
        <fullName evidence="8">ABC transporter permease</fullName>
    </submittedName>
    <submittedName>
        <fullName evidence="9">FtsX-like permease family protein</fullName>
    </submittedName>
</protein>
<dbReference type="EMBL" id="CP020559">
    <property type="protein sequence ID" value="ARE88656.1"/>
    <property type="molecule type" value="Genomic_DNA"/>
</dbReference>
<feature type="transmembrane region" description="Helical" evidence="6">
    <location>
        <begin position="251"/>
        <end position="270"/>
    </location>
</feature>
<dbReference type="Pfam" id="PF02687">
    <property type="entry name" value="FtsX"/>
    <property type="match status" value="2"/>
</dbReference>
<feature type="domain" description="ABC3 transporter permease C-terminal" evidence="7">
    <location>
        <begin position="620"/>
        <end position="734"/>
    </location>
</feature>
<organism evidence="9 11">
    <name type="scientific">Clostridium formicaceticum</name>
    <dbReference type="NCBI Taxonomy" id="1497"/>
    <lineage>
        <taxon>Bacteria</taxon>
        <taxon>Bacillati</taxon>
        <taxon>Bacillota</taxon>
        <taxon>Clostridia</taxon>
        <taxon>Eubacteriales</taxon>
        <taxon>Clostridiaceae</taxon>
        <taxon>Clostridium</taxon>
    </lineage>
</organism>
<dbReference type="InterPro" id="IPR003838">
    <property type="entry name" value="ABC3_permease_C"/>
</dbReference>
<evidence type="ECO:0000256" key="5">
    <source>
        <dbReference type="ARBA" id="ARBA00023136"/>
    </source>
</evidence>
<feature type="transmembrane region" description="Helical" evidence="6">
    <location>
        <begin position="614"/>
        <end position="636"/>
    </location>
</feature>
<evidence type="ECO:0000313" key="9">
    <source>
        <dbReference type="EMBL" id="ARE88656.1"/>
    </source>
</evidence>
<sequence length="748" mass="83551">MALNKRVFRMLKGNLLRYIGVLMLIILGSYTFIVAAGLSQNLANLVTTFTEEHKQEDLSFSTDRAISDRAALEKEFDAIIEEYMSFDAELSDTLTLRLLSETERLNIPAAIEGRGLLGSGEILLDPAFAEANGYPIGSQIEAAGKTFAVVGFVSLPHYIYPLKNVYDILYSPNDFGVAVINREEFADIDNAASIYSVRFHDRTQSFNRQAVELREGLRAEGIIVSDWIDIMNNKRARMVWASITGMKTMSVPLPAAMFLLCCLIIGIMIWRMIRYESVIIGTLYAQGYRRRELMRHYMTLPLLLAFAGGVIGSLLALPSIKPIVIAMVSYYNVPVINIKLSVLNVLIGILTPTLFLGLSSYLVIRSELKRSPAELMKGDKQKTKVNALERAFKLERFKFSTKFKLRQQFRSISRLVFLFLGVTSASVLMLFGFTIMNSMNHVFNTASDVYQFEYEYAFKDIQYDEAPEGAEAFNAGKFYPDNNEGIEFYITGIEPDSTIVTLKDSKGNPLPNNQTNITKPLANRLGIKVGDAVTFINKADGKAYTFHIDAVADSKVEQFIFMPIDEFNIKLGLPENSYMGLFSINKLDIPDEELSGTKSLSEASDAMDEFLGQMISMVALMTIVSSIVALIILYLVTSLIIEENRNTISLFKVFGYRRREIKSMILNSSTFVIVAGFMISIPIMAASMGAMYGYLGNMINLVLPTIISPLYVAVCFVVIMLTYQLSKLLCAKKVNEVSMSEALKAGME</sequence>
<feature type="transmembrane region" description="Helical" evidence="6">
    <location>
        <begin position="665"/>
        <end position="695"/>
    </location>
</feature>
<dbReference type="KEGG" id="cfm:BJL90_20435"/>
<keyword evidence="5 6" id="KW-0472">Membrane</keyword>
<evidence type="ECO:0000256" key="2">
    <source>
        <dbReference type="ARBA" id="ARBA00022475"/>
    </source>
</evidence>
<keyword evidence="10" id="KW-1185">Reference proteome</keyword>
<evidence type="ECO:0000313" key="11">
    <source>
        <dbReference type="Proteomes" id="UP000192478"/>
    </source>
</evidence>
<evidence type="ECO:0000313" key="10">
    <source>
        <dbReference type="Proteomes" id="UP000177894"/>
    </source>
</evidence>
<dbReference type="Proteomes" id="UP000177894">
    <property type="component" value="Chromosome"/>
</dbReference>
<name>A0AAC9RK53_9CLOT</name>
<evidence type="ECO:0000256" key="4">
    <source>
        <dbReference type="ARBA" id="ARBA00022989"/>
    </source>
</evidence>
<evidence type="ECO:0000313" key="8">
    <source>
        <dbReference type="EMBL" id="AOY78021.1"/>
    </source>
</evidence>
<feature type="transmembrane region" description="Helical" evidence="6">
    <location>
        <begin position="297"/>
        <end position="320"/>
    </location>
</feature>
<feature type="transmembrane region" description="Helical" evidence="6">
    <location>
        <begin position="701"/>
        <end position="723"/>
    </location>
</feature>
<feature type="transmembrane region" description="Helical" evidence="6">
    <location>
        <begin position="340"/>
        <end position="364"/>
    </location>
</feature>